<dbReference type="GO" id="GO:0015297">
    <property type="term" value="F:antiporter activity"/>
    <property type="evidence" value="ECO:0007669"/>
    <property type="project" value="InterPro"/>
</dbReference>
<dbReference type="PANTHER" id="PTHR42925">
    <property type="entry name" value="MULTIDRUG AND TOXIN EFFLUX PROTEIN MATE FAMILY"/>
    <property type="match status" value="1"/>
</dbReference>
<gene>
    <name evidence="8" type="ORF">H8S23_05740</name>
</gene>
<dbReference type="EMBL" id="JACONZ010000002">
    <property type="protein sequence ID" value="MBC5581001.1"/>
    <property type="molecule type" value="Genomic_DNA"/>
</dbReference>
<dbReference type="InterPro" id="IPR047135">
    <property type="entry name" value="YsiQ"/>
</dbReference>
<feature type="transmembrane region" description="Helical" evidence="7">
    <location>
        <begin position="287"/>
        <end position="307"/>
    </location>
</feature>
<dbReference type="GO" id="GO:0042910">
    <property type="term" value="F:xenobiotic transmembrane transporter activity"/>
    <property type="evidence" value="ECO:0007669"/>
    <property type="project" value="InterPro"/>
</dbReference>
<feature type="transmembrane region" description="Helical" evidence="7">
    <location>
        <begin position="138"/>
        <end position="157"/>
    </location>
</feature>
<evidence type="ECO:0000256" key="3">
    <source>
        <dbReference type="ARBA" id="ARBA00022475"/>
    </source>
</evidence>
<evidence type="ECO:0000256" key="7">
    <source>
        <dbReference type="SAM" id="Phobius"/>
    </source>
</evidence>
<keyword evidence="2" id="KW-0813">Transport</keyword>
<proteinExistence type="predicted"/>
<feature type="transmembrane region" description="Helical" evidence="7">
    <location>
        <begin position="328"/>
        <end position="345"/>
    </location>
</feature>
<feature type="transmembrane region" description="Helical" evidence="7">
    <location>
        <begin position="200"/>
        <end position="222"/>
    </location>
</feature>
<feature type="transmembrane region" description="Helical" evidence="7">
    <location>
        <begin position="401"/>
        <end position="421"/>
    </location>
</feature>
<keyword evidence="3" id="KW-1003">Cell membrane</keyword>
<evidence type="ECO:0000256" key="6">
    <source>
        <dbReference type="ARBA" id="ARBA00023136"/>
    </source>
</evidence>
<evidence type="ECO:0000256" key="1">
    <source>
        <dbReference type="ARBA" id="ARBA00004651"/>
    </source>
</evidence>
<feature type="transmembrane region" description="Helical" evidence="7">
    <location>
        <begin position="96"/>
        <end position="118"/>
    </location>
</feature>
<dbReference type="Pfam" id="PF01554">
    <property type="entry name" value="MatE"/>
    <property type="match status" value="2"/>
</dbReference>
<evidence type="ECO:0000256" key="2">
    <source>
        <dbReference type="ARBA" id="ARBA00022448"/>
    </source>
</evidence>
<dbReference type="RefSeq" id="WP_186887376.1">
    <property type="nucleotide sequence ID" value="NZ_JACONZ010000002.1"/>
</dbReference>
<evidence type="ECO:0000313" key="9">
    <source>
        <dbReference type="Proteomes" id="UP000659630"/>
    </source>
</evidence>
<dbReference type="NCBIfam" id="TIGR00797">
    <property type="entry name" value="matE"/>
    <property type="match status" value="1"/>
</dbReference>
<evidence type="ECO:0000313" key="8">
    <source>
        <dbReference type="EMBL" id="MBC5581001.1"/>
    </source>
</evidence>
<accession>A0A923KVN9</accession>
<dbReference type="AlphaFoldDB" id="A0A923KVN9"/>
<feature type="transmembrane region" description="Helical" evidence="7">
    <location>
        <begin position="169"/>
        <end position="194"/>
    </location>
</feature>
<feature type="transmembrane region" description="Helical" evidence="7">
    <location>
        <begin position="258"/>
        <end position="281"/>
    </location>
</feature>
<dbReference type="PANTHER" id="PTHR42925:SF2">
    <property type="entry name" value="NA+ DRIVEN MULTIDRUG EFFLUX PUMP"/>
    <property type="match status" value="1"/>
</dbReference>
<evidence type="ECO:0000256" key="5">
    <source>
        <dbReference type="ARBA" id="ARBA00022989"/>
    </source>
</evidence>
<keyword evidence="5 7" id="KW-1133">Transmembrane helix</keyword>
<name>A0A923KVN9_9FIRM</name>
<keyword evidence="9" id="KW-1185">Reference proteome</keyword>
<keyword evidence="6 7" id="KW-0472">Membrane</keyword>
<dbReference type="Proteomes" id="UP000659630">
    <property type="component" value="Unassembled WGS sequence"/>
</dbReference>
<dbReference type="InterPro" id="IPR048279">
    <property type="entry name" value="MdtK-like"/>
</dbReference>
<dbReference type="PIRSF" id="PIRSF006603">
    <property type="entry name" value="DinF"/>
    <property type="match status" value="1"/>
</dbReference>
<sequence length="456" mass="49429">MHTRNKEPFFTHDRSFFAVFLPLTLTVALQNLITHGVNLADNIMLGGYSEAALSGASLANQIQFLLLMLTSGVAEGVVVIGAQYWGRRDAASIKRIIRLGLWLSFGVGLFFFLAVLLAPRACLSLFTSDAAVLAEGVRYVRIVCFTYLLFSVTNLLVGSLKCVETVRIGLVLSVSTLCINVCLNYCLIFGRFGLPRLGSAGAAVATLVSRTVELIILLVYLLRKDQKLRFRLRELLTPDLSFLPDLARAGGPIFISNGIWGLAMAVQTAILGHLGSGAIAANSIATTIFQIVSVISYGAAAAAGVTVGKTIGAGRQGELRRYCRTLQALFLAVGVFEGLVLFFLREPVLRLYAISGPSLELARQFILVLCVTVVGTSYQMACLTGIVRGGGDTRFVMINDLLFMWGLVLPCSALAAFVWGAPPLWVFVILKSDQVLKCIVAVFKVNSYNWVRTLTR</sequence>
<keyword evidence="4 7" id="KW-0812">Transmembrane</keyword>
<reference evidence="8" key="1">
    <citation type="submission" date="2020-08" db="EMBL/GenBank/DDBJ databases">
        <title>Genome public.</title>
        <authorList>
            <person name="Liu C."/>
            <person name="Sun Q."/>
        </authorList>
    </citation>
    <scope>NUCLEOTIDE SEQUENCE</scope>
    <source>
        <strain evidence="8">BX8</strain>
    </source>
</reference>
<comment type="subcellular location">
    <subcellularLocation>
        <location evidence="1">Cell membrane</location>
        <topology evidence="1">Multi-pass membrane protein</topology>
    </subcellularLocation>
</comment>
<protein>
    <submittedName>
        <fullName evidence="8">MATE family efflux transporter</fullName>
    </submittedName>
</protein>
<dbReference type="GO" id="GO:0005886">
    <property type="term" value="C:plasma membrane"/>
    <property type="evidence" value="ECO:0007669"/>
    <property type="project" value="UniProtKB-SubCell"/>
</dbReference>
<dbReference type="InterPro" id="IPR002528">
    <property type="entry name" value="MATE_fam"/>
</dbReference>
<feature type="transmembrane region" description="Helical" evidence="7">
    <location>
        <begin position="365"/>
        <end position="389"/>
    </location>
</feature>
<organism evidence="8 9">
    <name type="scientific">Anaerofilum hominis</name>
    <dbReference type="NCBI Taxonomy" id="2763016"/>
    <lineage>
        <taxon>Bacteria</taxon>
        <taxon>Bacillati</taxon>
        <taxon>Bacillota</taxon>
        <taxon>Clostridia</taxon>
        <taxon>Eubacteriales</taxon>
        <taxon>Oscillospiraceae</taxon>
        <taxon>Anaerofilum</taxon>
    </lineage>
</organism>
<evidence type="ECO:0000256" key="4">
    <source>
        <dbReference type="ARBA" id="ARBA00022692"/>
    </source>
</evidence>
<feature type="transmembrane region" description="Helical" evidence="7">
    <location>
        <begin position="63"/>
        <end position="84"/>
    </location>
</feature>
<comment type="caution">
    <text evidence="8">The sequence shown here is derived from an EMBL/GenBank/DDBJ whole genome shotgun (WGS) entry which is preliminary data.</text>
</comment>